<keyword evidence="3" id="KW-1185">Reference proteome</keyword>
<organism evidence="2 3">
    <name type="scientific">Scylla paramamosain</name>
    <name type="common">Mud crab</name>
    <dbReference type="NCBI Taxonomy" id="85552"/>
    <lineage>
        <taxon>Eukaryota</taxon>
        <taxon>Metazoa</taxon>
        <taxon>Ecdysozoa</taxon>
        <taxon>Arthropoda</taxon>
        <taxon>Crustacea</taxon>
        <taxon>Multicrustacea</taxon>
        <taxon>Malacostraca</taxon>
        <taxon>Eumalacostraca</taxon>
        <taxon>Eucarida</taxon>
        <taxon>Decapoda</taxon>
        <taxon>Pleocyemata</taxon>
        <taxon>Brachyura</taxon>
        <taxon>Eubrachyura</taxon>
        <taxon>Portunoidea</taxon>
        <taxon>Portunidae</taxon>
        <taxon>Portuninae</taxon>
        <taxon>Scylla</taxon>
    </lineage>
</organism>
<feature type="region of interest" description="Disordered" evidence="1">
    <location>
        <begin position="144"/>
        <end position="163"/>
    </location>
</feature>
<reference evidence="2 3" key="1">
    <citation type="submission" date="2023-03" db="EMBL/GenBank/DDBJ databases">
        <title>High-quality genome of Scylla paramamosain provides insights in environmental adaptation.</title>
        <authorList>
            <person name="Zhang L."/>
        </authorList>
    </citation>
    <scope>NUCLEOTIDE SEQUENCE [LARGE SCALE GENOMIC DNA]</scope>
    <source>
        <strain evidence="2">LZ_2023a</strain>
        <tissue evidence="2">Muscle</tissue>
    </source>
</reference>
<accession>A0AAW0UJC2</accession>
<proteinExistence type="predicted"/>
<comment type="caution">
    <text evidence="2">The sequence shown here is derived from an EMBL/GenBank/DDBJ whole genome shotgun (WGS) entry which is preliminary data.</text>
</comment>
<evidence type="ECO:0000313" key="2">
    <source>
        <dbReference type="EMBL" id="KAK8399338.1"/>
    </source>
</evidence>
<feature type="compositionally biased region" description="Polar residues" evidence="1">
    <location>
        <begin position="145"/>
        <end position="154"/>
    </location>
</feature>
<feature type="region of interest" description="Disordered" evidence="1">
    <location>
        <begin position="105"/>
        <end position="139"/>
    </location>
</feature>
<dbReference type="Proteomes" id="UP001487740">
    <property type="component" value="Unassembled WGS sequence"/>
</dbReference>
<evidence type="ECO:0000313" key="3">
    <source>
        <dbReference type="Proteomes" id="UP001487740"/>
    </source>
</evidence>
<name>A0AAW0UJC2_SCYPA</name>
<protein>
    <submittedName>
        <fullName evidence="2">Uncharacterized protein</fullName>
    </submittedName>
</protein>
<feature type="compositionally biased region" description="Polar residues" evidence="1">
    <location>
        <begin position="123"/>
        <end position="134"/>
    </location>
</feature>
<dbReference type="AlphaFoldDB" id="A0AAW0UJC2"/>
<sequence length="163" mass="17878">MTAEAVEDDNGHMVDLCQVEVEALKDKEYQLLHECGATTTCCLLTSFWLWFTQFGIPKELSCNGGTNLRSHKAKEFFSDYELALKKPNKGVLGLSGYHGGVDGSTALPNGAGWQNDSEKQMSHPPTHQLTTGHSTGVARVHHTSPSHLTQTNMHQAFPKALRS</sequence>
<dbReference type="EMBL" id="JARAKH010000011">
    <property type="protein sequence ID" value="KAK8399338.1"/>
    <property type="molecule type" value="Genomic_DNA"/>
</dbReference>
<gene>
    <name evidence="2" type="ORF">O3P69_003454</name>
</gene>
<evidence type="ECO:0000256" key="1">
    <source>
        <dbReference type="SAM" id="MobiDB-lite"/>
    </source>
</evidence>